<dbReference type="AlphaFoldDB" id="A0A4P6PZ53"/>
<keyword evidence="2" id="KW-1185">Reference proteome</keyword>
<accession>A0A4P6PZ53</accession>
<sequence>MRHWFGRSHAGWVMQEGEEVTESGEVVGYTPLLLPGVTVTMWDAQTGGSQYTDLLDADGAAVTSVESDEHGTIPRFRGPDGVAYLWASASADGTEPRYIMASPTISDEVATLQERAGDTWRFSAPEVATGSAHRAYNMTGRALEVQWIHASAGVAPASEAVEVDVLLNGVTSLTSSPISIATGANTSSKTTSFDTSEIADGEYLTVEVTGDADAAALTVEIRVA</sequence>
<dbReference type="Proteomes" id="UP000292235">
    <property type="component" value="Chromosome"/>
</dbReference>
<evidence type="ECO:0000313" key="1">
    <source>
        <dbReference type="EMBL" id="QBI53413.1"/>
    </source>
</evidence>
<evidence type="ECO:0000313" key="2">
    <source>
        <dbReference type="Proteomes" id="UP000292235"/>
    </source>
</evidence>
<protein>
    <submittedName>
        <fullName evidence="1">Uncharacterized protein</fullName>
    </submittedName>
</protein>
<dbReference type="RefSeq" id="WP_131097783.1">
    <property type="nucleotide sequence ID" value="NZ_CP036455.1"/>
</dbReference>
<dbReference type="KEGG" id="strr:EKD16_08095"/>
<name>A0A4P6PZ53_9ACTN</name>
<gene>
    <name evidence="1" type="ORF">EKD16_08095</name>
</gene>
<reference evidence="1 2" key="1">
    <citation type="submission" date="2019-02" db="EMBL/GenBank/DDBJ databases">
        <authorList>
            <person name="Khodamoradi S."/>
            <person name="Hahnke R.L."/>
            <person name="Kaempfer P."/>
            <person name="Schumann P."/>
            <person name="Rohde M."/>
            <person name="Steinert M."/>
            <person name="Luzhetskyy A."/>
            <person name="Wink J."/>
            <person name="Ruckert C."/>
        </authorList>
    </citation>
    <scope>NUCLEOTIDE SEQUENCE [LARGE SCALE GENOMIC DNA]</scope>
    <source>
        <strain evidence="1 2">M2</strain>
    </source>
</reference>
<proteinExistence type="predicted"/>
<dbReference type="EMBL" id="CP036455">
    <property type="protein sequence ID" value="QBI53413.1"/>
    <property type="molecule type" value="Genomic_DNA"/>
</dbReference>
<organism evidence="1 2">
    <name type="scientific">Streptomonospora litoralis</name>
    <dbReference type="NCBI Taxonomy" id="2498135"/>
    <lineage>
        <taxon>Bacteria</taxon>
        <taxon>Bacillati</taxon>
        <taxon>Actinomycetota</taxon>
        <taxon>Actinomycetes</taxon>
        <taxon>Streptosporangiales</taxon>
        <taxon>Nocardiopsidaceae</taxon>
        <taxon>Streptomonospora</taxon>
    </lineage>
</organism>
<dbReference type="OrthoDB" id="3436846at2"/>